<dbReference type="GeneID" id="561480"/>
<sequence length="90" mass="10334">MMVEQISDLPTTSAAKMEEDEVPKACKISKSQKKVKQLKERPRNGTNNEKEKVKEKRKKSKVASFIRAALRWFCFCPRNEPFTLSSSDGK</sequence>
<dbReference type="GeneTree" id="ENSGT00730000113149"/>
<reference evidence="2" key="2">
    <citation type="submission" date="2015-11" db="UniProtKB">
        <authorList>
            <consortium name="Ensembl"/>
        </authorList>
    </citation>
    <scope>IDENTIFICATION</scope>
    <source>
        <strain evidence="2">Tuebingen</strain>
    </source>
</reference>
<dbReference type="KEGG" id="dre:561480"/>
<dbReference type="Ensembl" id="ENSDART00000161563.2">
    <property type="protein sequence ID" value="ENSDARP00000137473.1"/>
    <property type="gene ID" value="ENSDARG00000115066.1"/>
</dbReference>
<organism evidence="2">
    <name type="scientific">Danio rerio</name>
    <name type="common">Zebrafish</name>
    <name type="synonym">Brachydanio rerio</name>
    <dbReference type="NCBI Taxonomy" id="7955"/>
    <lineage>
        <taxon>Eukaryota</taxon>
        <taxon>Metazoa</taxon>
        <taxon>Chordata</taxon>
        <taxon>Craniata</taxon>
        <taxon>Vertebrata</taxon>
        <taxon>Euteleostomi</taxon>
        <taxon>Actinopterygii</taxon>
        <taxon>Neopterygii</taxon>
        <taxon>Teleostei</taxon>
        <taxon>Ostariophysi</taxon>
        <taxon>Cypriniformes</taxon>
        <taxon>Danionidae</taxon>
        <taxon>Danioninae</taxon>
        <taxon>Danio</taxon>
    </lineage>
</organism>
<gene>
    <name evidence="2 4 5" type="primary">si:dkey-65b13.8</name>
</gene>
<evidence type="ECO:0000313" key="5">
    <source>
        <dbReference type="ZFIN" id="ZDB-GENE-041014-336"/>
    </source>
</evidence>
<dbReference type="EMBL" id="CABZ01049636">
    <property type="status" value="NOT_ANNOTATED_CDS"/>
    <property type="molecule type" value="Genomic_DNA"/>
</dbReference>
<dbReference type="ZFIN" id="ZDB-GENE-041014-336">
    <property type="gene designation" value="si:dkey-65b13.8"/>
</dbReference>
<feature type="region of interest" description="Disordered" evidence="1">
    <location>
        <begin position="1"/>
        <end position="60"/>
    </location>
</feature>
<accession>A0A0R4IMH6</accession>
<dbReference type="RefSeq" id="NP_001038427.1">
    <property type="nucleotide sequence ID" value="NM_001044962.1"/>
</dbReference>
<keyword evidence="3" id="KW-1185">Reference proteome</keyword>
<dbReference type="EMBL" id="CABZ01021279">
    <property type="status" value="NOT_ANNOTATED_CDS"/>
    <property type="molecule type" value="Genomic_DNA"/>
</dbReference>
<dbReference type="AGR" id="ZFIN:ZDB-GENE-041014-336"/>
<evidence type="ECO:0000313" key="3">
    <source>
        <dbReference type="Proteomes" id="UP000000437"/>
    </source>
</evidence>
<dbReference type="AlphaFoldDB" id="A0A0R4IMH6"/>
<evidence type="ECO:0000256" key="1">
    <source>
        <dbReference type="SAM" id="MobiDB-lite"/>
    </source>
</evidence>
<dbReference type="Proteomes" id="UP000000437">
    <property type="component" value="Chromosome 20"/>
</dbReference>
<evidence type="ECO:0000313" key="2">
    <source>
        <dbReference type="Ensembl" id="ENSDARP00000137473"/>
    </source>
</evidence>
<reference evidence="2 3" key="1">
    <citation type="journal article" date="2013" name="Nature">
        <title>The zebrafish reference genome sequence and its relationship to the human genome.</title>
        <authorList>
            <consortium name="Genome Reference Consortium Zebrafish"/>
            <person name="Howe K."/>
            <person name="Clark M.D."/>
            <person name="Torroja C.F."/>
            <person name="Torrance J."/>
            <person name="Berthelot C."/>
            <person name="Muffato M."/>
            <person name="Collins J.E."/>
            <person name="Humphray S."/>
            <person name="McLaren K."/>
            <person name="Matthews L."/>
            <person name="McLaren S."/>
            <person name="Sealy I."/>
            <person name="Caccamo M."/>
            <person name="Churcher C."/>
            <person name="Scott C."/>
            <person name="Barrett J.C."/>
            <person name="Koch R."/>
            <person name="Rauch G.J."/>
            <person name="White S."/>
            <person name="Chow W."/>
            <person name="Kilian B."/>
            <person name="Quintais L.T."/>
            <person name="Guerra-Assuncao J.A."/>
            <person name="Zhou Y."/>
            <person name="Gu Y."/>
            <person name="Yen J."/>
            <person name="Vogel J.H."/>
            <person name="Eyre T."/>
            <person name="Redmond S."/>
            <person name="Banerjee R."/>
            <person name="Chi J."/>
            <person name="Fu B."/>
            <person name="Langley E."/>
            <person name="Maguire S.F."/>
            <person name="Laird G.K."/>
            <person name="Lloyd D."/>
            <person name="Kenyon E."/>
            <person name="Donaldson S."/>
            <person name="Sehra H."/>
            <person name="Almeida-King J."/>
            <person name="Loveland J."/>
            <person name="Trevanion S."/>
            <person name="Jones M."/>
            <person name="Quail M."/>
            <person name="Willey D."/>
            <person name="Hunt A."/>
            <person name="Burton J."/>
            <person name="Sims S."/>
            <person name="McLay K."/>
            <person name="Plumb B."/>
            <person name="Davis J."/>
            <person name="Clee C."/>
            <person name="Oliver K."/>
            <person name="Clark R."/>
            <person name="Riddle C."/>
            <person name="Elliot D."/>
            <person name="Eliott D."/>
            <person name="Threadgold G."/>
            <person name="Harden G."/>
            <person name="Ware D."/>
            <person name="Begum S."/>
            <person name="Mortimore B."/>
            <person name="Mortimer B."/>
            <person name="Kerry G."/>
            <person name="Heath P."/>
            <person name="Phillimore B."/>
            <person name="Tracey A."/>
            <person name="Corby N."/>
            <person name="Dunn M."/>
            <person name="Johnson C."/>
            <person name="Wood J."/>
            <person name="Clark S."/>
            <person name="Pelan S."/>
            <person name="Griffiths G."/>
            <person name="Smith M."/>
            <person name="Glithero R."/>
            <person name="Howden P."/>
            <person name="Barker N."/>
            <person name="Lloyd C."/>
            <person name="Stevens C."/>
            <person name="Harley J."/>
            <person name="Holt K."/>
            <person name="Panagiotidis G."/>
            <person name="Lovell J."/>
            <person name="Beasley H."/>
            <person name="Henderson C."/>
            <person name="Gordon D."/>
            <person name="Auger K."/>
            <person name="Wright D."/>
            <person name="Collins J."/>
            <person name="Raisen C."/>
            <person name="Dyer L."/>
            <person name="Leung K."/>
            <person name="Robertson L."/>
            <person name="Ambridge K."/>
            <person name="Leongamornlert D."/>
            <person name="McGuire S."/>
            <person name="Gilderthorp R."/>
            <person name="Griffiths C."/>
            <person name="Manthravadi D."/>
            <person name="Nichol S."/>
            <person name="Barker G."/>
            <person name="Whitehead S."/>
            <person name="Kay M."/>
            <person name="Brown J."/>
            <person name="Murnane C."/>
            <person name="Gray E."/>
            <person name="Humphries M."/>
            <person name="Sycamore N."/>
            <person name="Barker D."/>
            <person name="Saunders D."/>
            <person name="Wallis J."/>
            <person name="Babbage A."/>
            <person name="Hammond S."/>
            <person name="Mashreghi-Mohammadi M."/>
            <person name="Barr L."/>
            <person name="Martin S."/>
            <person name="Wray P."/>
            <person name="Ellington A."/>
            <person name="Matthews N."/>
            <person name="Ellwood M."/>
            <person name="Woodmansey R."/>
            <person name="Clark G."/>
            <person name="Cooper J."/>
            <person name="Cooper J."/>
            <person name="Tromans A."/>
            <person name="Grafham D."/>
            <person name="Skuce C."/>
            <person name="Pandian R."/>
            <person name="Andrews R."/>
            <person name="Harrison E."/>
            <person name="Kimberley A."/>
            <person name="Garnett J."/>
            <person name="Fosker N."/>
            <person name="Hall R."/>
            <person name="Garner P."/>
            <person name="Kelly D."/>
            <person name="Bird C."/>
            <person name="Palmer S."/>
            <person name="Gehring I."/>
            <person name="Berger A."/>
            <person name="Dooley C.M."/>
            <person name="Ersan-Urun Z."/>
            <person name="Eser C."/>
            <person name="Geiger H."/>
            <person name="Geisler M."/>
            <person name="Karotki L."/>
            <person name="Kirn A."/>
            <person name="Konantz J."/>
            <person name="Konantz M."/>
            <person name="Oberlander M."/>
            <person name="Rudolph-Geiger S."/>
            <person name="Teucke M."/>
            <person name="Lanz C."/>
            <person name="Raddatz G."/>
            <person name="Osoegawa K."/>
            <person name="Zhu B."/>
            <person name="Rapp A."/>
            <person name="Widaa S."/>
            <person name="Langford C."/>
            <person name="Yang F."/>
            <person name="Schuster S.C."/>
            <person name="Carter N.P."/>
            <person name="Harrow J."/>
            <person name="Ning Z."/>
            <person name="Herrero J."/>
            <person name="Searle S.M."/>
            <person name="Enright A."/>
            <person name="Geisler R."/>
            <person name="Plasterk R.H."/>
            <person name="Lee C."/>
            <person name="Westerfield M."/>
            <person name="de Jong P.J."/>
            <person name="Zon L.I."/>
            <person name="Postlethwait J.H."/>
            <person name="Nusslein-Volhard C."/>
            <person name="Hubbard T.J."/>
            <person name="Roest Crollius H."/>
            <person name="Rogers J."/>
            <person name="Stemple D.L."/>
        </authorList>
    </citation>
    <scope>NUCLEOTIDE SEQUENCE [LARGE SCALE GENOMIC DNA]</scope>
    <source>
        <strain evidence="2">Tuebingen</strain>
    </source>
</reference>
<dbReference type="EMBL" id="CABZ01049637">
    <property type="status" value="NOT_ANNOTATED_CDS"/>
    <property type="molecule type" value="Genomic_DNA"/>
</dbReference>
<dbReference type="EMBL" id="CABZ01049635">
    <property type="status" value="NOT_ANNOTATED_CDS"/>
    <property type="molecule type" value="Genomic_DNA"/>
</dbReference>
<accession>A0A8M1N9W0</accession>
<proteinExistence type="predicted"/>
<dbReference type="Bgee" id="ENSDARG00000115066">
    <property type="expression patterns" value="Expressed in testis and 9 other cell types or tissues"/>
</dbReference>
<protein>
    <submittedName>
        <fullName evidence="2">Si:dkey-65b13.8</fullName>
    </submittedName>
    <submittedName>
        <fullName evidence="4">Uncharacterized protein LOC561480</fullName>
    </submittedName>
</protein>
<dbReference type="PhylomeDB" id="A0A0R4IMH6"/>
<evidence type="ECO:0000313" key="4">
    <source>
        <dbReference type="RefSeq" id="NP_001038427.1"/>
    </source>
</evidence>
<dbReference type="EMBL" id="AL929220">
    <property type="status" value="NOT_ANNOTATED_CDS"/>
    <property type="molecule type" value="Genomic_DNA"/>
</dbReference>
<feature type="compositionally biased region" description="Basic and acidic residues" evidence="1">
    <location>
        <begin position="37"/>
        <end position="54"/>
    </location>
</feature>
<name>A0A0R4IMH6_DANRE</name>
<reference evidence="4" key="3">
    <citation type="submission" date="2025-04" db="UniProtKB">
        <authorList>
            <consortium name="RefSeq"/>
        </authorList>
    </citation>
    <scope>IDENTIFICATION</scope>
    <source>
        <strain evidence="4">Tuebingen</strain>
    </source>
</reference>